<dbReference type="Proteomes" id="UP000290517">
    <property type="component" value="Unassembled WGS sequence"/>
</dbReference>
<evidence type="ECO:0000256" key="5">
    <source>
        <dbReference type="ARBA" id="ARBA00022692"/>
    </source>
</evidence>
<protein>
    <submittedName>
        <fullName evidence="10">Fe(3+)-siderophore ABC transporter permease</fullName>
    </submittedName>
</protein>
<feature type="transmembrane region" description="Helical" evidence="8">
    <location>
        <begin position="155"/>
        <end position="174"/>
    </location>
</feature>
<dbReference type="Pfam" id="PF01032">
    <property type="entry name" value="FecCD"/>
    <property type="match status" value="1"/>
</dbReference>
<reference evidence="11 12" key="1">
    <citation type="submission" date="2019-01" db="EMBL/GenBank/DDBJ databases">
        <title>Oerskovia turbata Genome sequencing and assembly.</title>
        <authorList>
            <person name="Dou T."/>
        </authorList>
    </citation>
    <scope>NUCLEOTIDE SEQUENCE [LARGE SCALE GENOMIC DNA]</scope>
    <source>
        <strain evidence="10 11">JCM12123</strain>
        <strain evidence="9 12">JCM3160</strain>
    </source>
</reference>
<evidence type="ECO:0000313" key="10">
    <source>
        <dbReference type="EMBL" id="RXR33339.1"/>
    </source>
</evidence>
<dbReference type="InterPro" id="IPR037294">
    <property type="entry name" value="ABC_BtuC-like"/>
</dbReference>
<dbReference type="GO" id="GO:0005886">
    <property type="term" value="C:plasma membrane"/>
    <property type="evidence" value="ECO:0007669"/>
    <property type="project" value="UniProtKB-SubCell"/>
</dbReference>
<gene>
    <name evidence="9" type="ORF">EQW73_09730</name>
    <name evidence="10" type="ORF">EQW78_11190</name>
</gene>
<comment type="similarity">
    <text evidence="2">Belongs to the binding-protein-dependent transport system permease family. FecCD subfamily.</text>
</comment>
<dbReference type="OrthoDB" id="9782305at2"/>
<dbReference type="FunFam" id="1.10.3470.10:FF:000001">
    <property type="entry name" value="Vitamin B12 ABC transporter permease BtuC"/>
    <property type="match status" value="1"/>
</dbReference>
<dbReference type="GO" id="GO:0022857">
    <property type="term" value="F:transmembrane transporter activity"/>
    <property type="evidence" value="ECO:0007669"/>
    <property type="project" value="InterPro"/>
</dbReference>
<comment type="caution">
    <text evidence="10">The sequence shown here is derived from an EMBL/GenBank/DDBJ whole genome shotgun (WGS) entry which is preliminary data.</text>
</comment>
<dbReference type="InterPro" id="IPR000522">
    <property type="entry name" value="ABC_transptr_permease_BtuC"/>
</dbReference>
<dbReference type="EMBL" id="SDJR01000005">
    <property type="protein sequence ID" value="RXR25773.1"/>
    <property type="molecule type" value="Genomic_DNA"/>
</dbReference>
<evidence type="ECO:0000313" key="9">
    <source>
        <dbReference type="EMBL" id="RXR25773.1"/>
    </source>
</evidence>
<name>A0A4Q1KV77_9CELL</name>
<feature type="transmembrane region" description="Helical" evidence="8">
    <location>
        <begin position="128"/>
        <end position="149"/>
    </location>
</feature>
<dbReference type="SUPFAM" id="SSF81345">
    <property type="entry name" value="ABC transporter involved in vitamin B12 uptake, BtuC"/>
    <property type="match status" value="1"/>
</dbReference>
<keyword evidence="7 8" id="KW-0472">Membrane</keyword>
<evidence type="ECO:0000256" key="8">
    <source>
        <dbReference type="SAM" id="Phobius"/>
    </source>
</evidence>
<evidence type="ECO:0000256" key="4">
    <source>
        <dbReference type="ARBA" id="ARBA00022475"/>
    </source>
</evidence>
<feature type="transmembrane region" description="Helical" evidence="8">
    <location>
        <begin position="274"/>
        <end position="295"/>
    </location>
</feature>
<sequence>MTTTERAPAGGGAPPSSSAAPVAAPVAAADRAPGLAATNATRTAWLLVAVGVLVVMVFVSLAVGSKTIPLASVWSALVGAPGADPNDVVVLRDLRLPRTALGLLVGVALGLSGALIQALTRNPLADPGILGVNAGAGFAVVLGVATFGVVTIQQYIWFAFLGAIVTTVVVYLIGSLGRGGATPIRLTLAGISIGAVLGGISSGITLLNPQVFDTMRYWGAGTLSNRSWDMVGTVTPFILVGVVLAIVAARPLNAVALGDDLARSLGAHIHRTRTIVVVAVTLLCGAATAATGPIGFVGLMVPHVARWIVGPDQRWILSCTLVLSPVLLLVSDVAARLVLRPAELQVGIVTAFVGAPVLIWLVRRRQVSGL</sequence>
<dbReference type="EMBL" id="SDJQ01000014">
    <property type="protein sequence ID" value="RXR33339.1"/>
    <property type="molecule type" value="Genomic_DNA"/>
</dbReference>
<keyword evidence="6 8" id="KW-1133">Transmembrane helix</keyword>
<dbReference type="RefSeq" id="WP_030151156.1">
    <property type="nucleotide sequence ID" value="NZ_JOFV01000006.1"/>
</dbReference>
<dbReference type="Proteomes" id="UP000289805">
    <property type="component" value="Unassembled WGS sequence"/>
</dbReference>
<organism evidence="10 11">
    <name type="scientific">Oerskovia turbata</name>
    <dbReference type="NCBI Taxonomy" id="1713"/>
    <lineage>
        <taxon>Bacteria</taxon>
        <taxon>Bacillati</taxon>
        <taxon>Actinomycetota</taxon>
        <taxon>Actinomycetes</taxon>
        <taxon>Micrococcales</taxon>
        <taxon>Cellulomonadaceae</taxon>
        <taxon>Oerskovia</taxon>
    </lineage>
</organism>
<comment type="subcellular location">
    <subcellularLocation>
        <location evidence="1">Cell membrane</location>
        <topology evidence="1">Multi-pass membrane protein</topology>
    </subcellularLocation>
</comment>
<evidence type="ECO:0000256" key="1">
    <source>
        <dbReference type="ARBA" id="ARBA00004651"/>
    </source>
</evidence>
<evidence type="ECO:0000256" key="2">
    <source>
        <dbReference type="ARBA" id="ARBA00007935"/>
    </source>
</evidence>
<feature type="transmembrane region" description="Helical" evidence="8">
    <location>
        <begin position="99"/>
        <end position="116"/>
    </location>
</feature>
<dbReference type="Gene3D" id="1.10.3470.10">
    <property type="entry name" value="ABC transporter involved in vitamin B12 uptake, BtuC"/>
    <property type="match status" value="1"/>
</dbReference>
<keyword evidence="5 8" id="KW-0812">Transmembrane</keyword>
<dbReference type="STRING" id="1713.GCA_000718325_01630"/>
<feature type="transmembrane region" description="Helical" evidence="8">
    <location>
        <begin position="44"/>
        <end position="64"/>
    </location>
</feature>
<keyword evidence="3" id="KW-0813">Transport</keyword>
<evidence type="ECO:0000256" key="7">
    <source>
        <dbReference type="ARBA" id="ARBA00023136"/>
    </source>
</evidence>
<dbReference type="PANTHER" id="PTHR30472:SF1">
    <property type="entry name" value="FE(3+) DICITRATE TRANSPORT SYSTEM PERMEASE PROTEIN FECC-RELATED"/>
    <property type="match status" value="1"/>
</dbReference>
<keyword evidence="12" id="KW-1185">Reference proteome</keyword>
<dbReference type="GO" id="GO:0033214">
    <property type="term" value="P:siderophore-iron import into cell"/>
    <property type="evidence" value="ECO:0007669"/>
    <property type="project" value="TreeGrafter"/>
</dbReference>
<dbReference type="PANTHER" id="PTHR30472">
    <property type="entry name" value="FERRIC ENTEROBACTIN TRANSPORT SYSTEM PERMEASE PROTEIN"/>
    <property type="match status" value="1"/>
</dbReference>
<feature type="transmembrane region" description="Helical" evidence="8">
    <location>
        <begin position="342"/>
        <end position="362"/>
    </location>
</feature>
<evidence type="ECO:0000313" key="12">
    <source>
        <dbReference type="Proteomes" id="UP000290517"/>
    </source>
</evidence>
<proteinExistence type="inferred from homology"/>
<accession>A0A4Q1KV77</accession>
<dbReference type="CDD" id="cd06550">
    <property type="entry name" value="TM_ABC_iron-siderophores_like"/>
    <property type="match status" value="1"/>
</dbReference>
<evidence type="ECO:0000313" key="11">
    <source>
        <dbReference type="Proteomes" id="UP000289805"/>
    </source>
</evidence>
<feature type="transmembrane region" description="Helical" evidence="8">
    <location>
        <begin position="227"/>
        <end position="253"/>
    </location>
</feature>
<evidence type="ECO:0000256" key="6">
    <source>
        <dbReference type="ARBA" id="ARBA00022989"/>
    </source>
</evidence>
<keyword evidence="4" id="KW-1003">Cell membrane</keyword>
<feature type="transmembrane region" description="Helical" evidence="8">
    <location>
        <begin position="186"/>
        <end position="207"/>
    </location>
</feature>
<dbReference type="AlphaFoldDB" id="A0A4Q1KV77"/>
<evidence type="ECO:0000256" key="3">
    <source>
        <dbReference type="ARBA" id="ARBA00022448"/>
    </source>
</evidence>